<name>A0A9C7FA41_9BURK</name>
<dbReference type="Pfam" id="PF07045">
    <property type="entry name" value="DUF1330"/>
    <property type="match status" value="1"/>
</dbReference>
<sequence length="97" mass="10906">MMVKVIGLIELQDEGAFEQYRSQVGQTVELYKGSIKNRGAVADVFWNELGCAPFSTFVELEFPSAKDAKTWANSPEYQELVPNRNKAMKLTLFSIAI</sequence>
<proteinExistence type="predicted"/>
<dbReference type="RefSeq" id="WP_281743276.1">
    <property type="nucleotide sequence ID" value="NZ_AP026973.1"/>
</dbReference>
<dbReference type="InterPro" id="IPR011008">
    <property type="entry name" value="Dimeric_a/b-barrel"/>
</dbReference>
<dbReference type="Gene3D" id="3.30.70.100">
    <property type="match status" value="1"/>
</dbReference>
<dbReference type="Proteomes" id="UP001211097">
    <property type="component" value="Chromosome"/>
</dbReference>
<reference evidence="2" key="1">
    <citation type="submission" date="2022-11" db="EMBL/GenBank/DDBJ databases">
        <title>Complete Genome Sequences of three Polynucleobacter sp. Subcluster PnecC Strains KF022, KF023, and KF032 Isolated from a Shallow Eutrophic Lake in Japan.</title>
        <authorList>
            <person name="Ogata Y."/>
            <person name="Watanabe K."/>
            <person name="Takemine S."/>
            <person name="Shindo C."/>
            <person name="Kurokawa R."/>
            <person name="Suda W."/>
        </authorList>
    </citation>
    <scope>NUCLEOTIDE SEQUENCE</scope>
    <source>
        <strain evidence="2">KF023</strain>
    </source>
</reference>
<dbReference type="KEGG" id="pyt:PKF023_06730"/>
<protein>
    <recommendedName>
        <fullName evidence="1">DUF1330 domain-containing protein</fullName>
    </recommendedName>
</protein>
<gene>
    <name evidence="2" type="ORF">PKF023_06730</name>
</gene>
<evidence type="ECO:0000259" key="1">
    <source>
        <dbReference type="Pfam" id="PF07045"/>
    </source>
</evidence>
<feature type="domain" description="DUF1330" evidence="1">
    <location>
        <begin position="6"/>
        <end position="93"/>
    </location>
</feature>
<dbReference type="EMBL" id="AP026973">
    <property type="protein sequence ID" value="BDT76870.1"/>
    <property type="molecule type" value="Genomic_DNA"/>
</dbReference>
<accession>A0A9C7FA41</accession>
<dbReference type="AlphaFoldDB" id="A0A9C7FA41"/>
<dbReference type="SUPFAM" id="SSF54909">
    <property type="entry name" value="Dimeric alpha+beta barrel"/>
    <property type="match status" value="1"/>
</dbReference>
<dbReference type="InterPro" id="IPR010753">
    <property type="entry name" value="DUF1330"/>
</dbReference>
<organism evidence="2">
    <name type="scientific">Polynucleobacter yangtzensis</name>
    <dbReference type="NCBI Taxonomy" id="1743159"/>
    <lineage>
        <taxon>Bacteria</taxon>
        <taxon>Pseudomonadati</taxon>
        <taxon>Pseudomonadota</taxon>
        <taxon>Betaproteobacteria</taxon>
        <taxon>Burkholderiales</taxon>
        <taxon>Burkholderiaceae</taxon>
        <taxon>Polynucleobacter</taxon>
    </lineage>
</organism>
<evidence type="ECO:0000313" key="2">
    <source>
        <dbReference type="EMBL" id="BDT76870.1"/>
    </source>
</evidence>